<dbReference type="EMBL" id="NCDQ01000001">
    <property type="protein sequence ID" value="OYX06569.1"/>
    <property type="molecule type" value="Genomic_DNA"/>
</dbReference>
<gene>
    <name evidence="3" type="ORF">B7Z12_00120</name>
</gene>
<organism evidence="3 4">
    <name type="scientific">Caulobacter vibrioides</name>
    <name type="common">Caulobacter crescentus</name>
    <dbReference type="NCBI Taxonomy" id="155892"/>
    <lineage>
        <taxon>Bacteria</taxon>
        <taxon>Pseudomonadati</taxon>
        <taxon>Pseudomonadota</taxon>
        <taxon>Alphaproteobacteria</taxon>
        <taxon>Caulobacterales</taxon>
        <taxon>Caulobacteraceae</taxon>
        <taxon>Caulobacter</taxon>
    </lineage>
</organism>
<reference evidence="3 4" key="1">
    <citation type="submission" date="2017-03" db="EMBL/GenBank/DDBJ databases">
        <title>Lifting the veil on microbial sulfur biogeochemistry in mining wastewaters.</title>
        <authorList>
            <person name="Kantor R.S."/>
            <person name="Colenbrander Nelson T."/>
            <person name="Marshall S."/>
            <person name="Bennett D."/>
            <person name="Apte S."/>
            <person name="Camacho D."/>
            <person name="Thomas B.C."/>
            <person name="Warren L.A."/>
            <person name="Banfield J.F."/>
        </authorList>
    </citation>
    <scope>NUCLEOTIDE SEQUENCE [LARGE SCALE GENOMIC DNA]</scope>
    <source>
        <strain evidence="3">32-67-7</strain>
    </source>
</reference>
<feature type="transmembrane region" description="Helical" evidence="2">
    <location>
        <begin position="12"/>
        <end position="29"/>
    </location>
</feature>
<evidence type="ECO:0000256" key="2">
    <source>
        <dbReference type="SAM" id="Phobius"/>
    </source>
</evidence>
<proteinExistence type="predicted"/>
<name>A0A258DFM5_CAUVI</name>
<evidence type="ECO:0008006" key="5">
    <source>
        <dbReference type="Google" id="ProtNLM"/>
    </source>
</evidence>
<protein>
    <recommendedName>
        <fullName evidence="5">DUF2933 domain-containing protein</fullName>
    </recommendedName>
</protein>
<sequence length="89" mass="9980">MDVQHQKLRRRGTIVLVGFLLIAGFFLTTEHAAHVLGVLPYLLLLACPLMHLFMHHGHGAHQHGREEAPGRIPADAPANPNEPVERQRR</sequence>
<accession>A0A258DFM5</accession>
<evidence type="ECO:0000313" key="3">
    <source>
        <dbReference type="EMBL" id="OYX06569.1"/>
    </source>
</evidence>
<dbReference type="InterPro" id="IPR021682">
    <property type="entry name" value="DUF2933"/>
</dbReference>
<dbReference type="Pfam" id="PF11666">
    <property type="entry name" value="DUF2933"/>
    <property type="match status" value="1"/>
</dbReference>
<keyword evidence="2" id="KW-0472">Membrane</keyword>
<keyword evidence="2" id="KW-0812">Transmembrane</keyword>
<feature type="region of interest" description="Disordered" evidence="1">
    <location>
        <begin position="58"/>
        <end position="89"/>
    </location>
</feature>
<dbReference type="AlphaFoldDB" id="A0A258DFM5"/>
<keyword evidence="2" id="KW-1133">Transmembrane helix</keyword>
<comment type="caution">
    <text evidence="3">The sequence shown here is derived from an EMBL/GenBank/DDBJ whole genome shotgun (WGS) entry which is preliminary data.</text>
</comment>
<evidence type="ECO:0000313" key="4">
    <source>
        <dbReference type="Proteomes" id="UP000215616"/>
    </source>
</evidence>
<dbReference type="Proteomes" id="UP000215616">
    <property type="component" value="Unassembled WGS sequence"/>
</dbReference>
<evidence type="ECO:0000256" key="1">
    <source>
        <dbReference type="SAM" id="MobiDB-lite"/>
    </source>
</evidence>
<feature type="transmembrane region" description="Helical" evidence="2">
    <location>
        <begin position="35"/>
        <end position="54"/>
    </location>
</feature>